<gene>
    <name evidence="1" type="ORF">mMyoMyo1_008779</name>
</gene>
<evidence type="ECO:0000313" key="1">
    <source>
        <dbReference type="EMBL" id="KAF6310729.1"/>
    </source>
</evidence>
<dbReference type="Proteomes" id="UP000527355">
    <property type="component" value="Unassembled WGS sequence"/>
</dbReference>
<protein>
    <submittedName>
        <fullName evidence="1">Uncharacterized protein</fullName>
    </submittedName>
</protein>
<comment type="caution">
    <text evidence="1">The sequence shown here is derived from an EMBL/GenBank/DDBJ whole genome shotgun (WGS) entry which is preliminary data.</text>
</comment>
<evidence type="ECO:0000313" key="2">
    <source>
        <dbReference type="Proteomes" id="UP000527355"/>
    </source>
</evidence>
<dbReference type="EMBL" id="JABWUV010000013">
    <property type="protein sequence ID" value="KAF6310729.1"/>
    <property type="molecule type" value="Genomic_DNA"/>
</dbReference>
<keyword evidence="2" id="KW-1185">Reference proteome</keyword>
<proteinExistence type="predicted"/>
<sequence>MSPSNSSTALGPLSWASQGWVSHGGAPFPLGAGPRPSHLRTLPSALPCAWTHPLRPTNVLCLPSRPSLPVAWGFPLTTCDTHSTWPPQFCNWKQPSFVDSEANSCFQNLTVSYMRAGPYLFWLISITQLLMNEQVPSFPRWSHHLVGVSEEGDRWLRVCCHLPSVLGAPQASALLAGLWPHCSAFISPANVRASIGERGAGPCGRGWVAADAGFLWGYPWGRVVLSWGSGAEKWTWGLCGWGLAAGGW</sequence>
<organism evidence="1 2">
    <name type="scientific">Myotis myotis</name>
    <name type="common">Greater mouse-eared bat</name>
    <name type="synonym">Vespertilio myotis</name>
    <dbReference type="NCBI Taxonomy" id="51298"/>
    <lineage>
        <taxon>Eukaryota</taxon>
        <taxon>Metazoa</taxon>
        <taxon>Chordata</taxon>
        <taxon>Craniata</taxon>
        <taxon>Vertebrata</taxon>
        <taxon>Euteleostomi</taxon>
        <taxon>Mammalia</taxon>
        <taxon>Eutheria</taxon>
        <taxon>Laurasiatheria</taxon>
        <taxon>Chiroptera</taxon>
        <taxon>Yangochiroptera</taxon>
        <taxon>Vespertilionidae</taxon>
        <taxon>Myotis</taxon>
    </lineage>
</organism>
<reference evidence="1 2" key="1">
    <citation type="journal article" date="2020" name="Nature">
        <title>Six reference-quality genomes reveal evolution of bat adaptations.</title>
        <authorList>
            <person name="Jebb D."/>
            <person name="Huang Z."/>
            <person name="Pippel M."/>
            <person name="Hughes G.M."/>
            <person name="Lavrichenko K."/>
            <person name="Devanna P."/>
            <person name="Winkler S."/>
            <person name="Jermiin L.S."/>
            <person name="Skirmuntt E.C."/>
            <person name="Katzourakis A."/>
            <person name="Burkitt-Gray L."/>
            <person name="Ray D.A."/>
            <person name="Sullivan K.A.M."/>
            <person name="Roscito J.G."/>
            <person name="Kirilenko B.M."/>
            <person name="Davalos L.M."/>
            <person name="Corthals A.P."/>
            <person name="Power M.L."/>
            <person name="Jones G."/>
            <person name="Ransome R.D."/>
            <person name="Dechmann D.K.N."/>
            <person name="Locatelli A.G."/>
            <person name="Puechmaille S.J."/>
            <person name="Fedrigo O."/>
            <person name="Jarvis E.D."/>
            <person name="Hiller M."/>
            <person name="Vernes S.C."/>
            <person name="Myers E.W."/>
            <person name="Teeling E.C."/>
        </authorList>
    </citation>
    <scope>NUCLEOTIDE SEQUENCE [LARGE SCALE GENOMIC DNA]</scope>
    <source>
        <strain evidence="1">MMyoMyo1</strain>
        <tissue evidence="1">Flight muscle</tissue>
    </source>
</reference>
<accession>A0A7J7UCY4</accession>
<name>A0A7J7UCY4_MYOMY</name>
<dbReference type="AlphaFoldDB" id="A0A7J7UCY4"/>